<organism evidence="1 2">
    <name type="scientific">Massariosphaeria phaeospora</name>
    <dbReference type="NCBI Taxonomy" id="100035"/>
    <lineage>
        <taxon>Eukaryota</taxon>
        <taxon>Fungi</taxon>
        <taxon>Dikarya</taxon>
        <taxon>Ascomycota</taxon>
        <taxon>Pezizomycotina</taxon>
        <taxon>Dothideomycetes</taxon>
        <taxon>Pleosporomycetidae</taxon>
        <taxon>Pleosporales</taxon>
        <taxon>Pleosporales incertae sedis</taxon>
        <taxon>Massariosphaeria</taxon>
    </lineage>
</organism>
<name>A0A7C8IAC9_9PLEO</name>
<dbReference type="OrthoDB" id="3794732at2759"/>
<dbReference type="AlphaFoldDB" id="A0A7C8IAC9"/>
<protein>
    <recommendedName>
        <fullName evidence="3">BTB domain-containing protein</fullName>
    </recommendedName>
</protein>
<gene>
    <name evidence="1" type="ORF">BDV95DRAFT_453386</name>
</gene>
<feature type="non-terminal residue" evidence="1">
    <location>
        <position position="1"/>
    </location>
</feature>
<dbReference type="PANTHER" id="PTHR47843">
    <property type="entry name" value="BTB DOMAIN-CONTAINING PROTEIN-RELATED"/>
    <property type="match status" value="1"/>
</dbReference>
<evidence type="ECO:0000313" key="2">
    <source>
        <dbReference type="Proteomes" id="UP000481861"/>
    </source>
</evidence>
<proteinExistence type="predicted"/>
<evidence type="ECO:0008006" key="3">
    <source>
        <dbReference type="Google" id="ProtNLM"/>
    </source>
</evidence>
<comment type="caution">
    <text evidence="1">The sequence shown here is derived from an EMBL/GenBank/DDBJ whole genome shotgun (WGS) entry which is preliminary data.</text>
</comment>
<dbReference type="PANTHER" id="PTHR47843:SF2">
    <property type="entry name" value="BTB DOMAIN-CONTAINING PROTEIN"/>
    <property type="match status" value="1"/>
</dbReference>
<reference evidence="1 2" key="1">
    <citation type="submission" date="2020-01" db="EMBL/GenBank/DDBJ databases">
        <authorList>
            <consortium name="DOE Joint Genome Institute"/>
            <person name="Haridas S."/>
            <person name="Albert R."/>
            <person name="Binder M."/>
            <person name="Bloem J."/>
            <person name="Labutti K."/>
            <person name="Salamov A."/>
            <person name="Andreopoulos B."/>
            <person name="Baker S.E."/>
            <person name="Barry K."/>
            <person name="Bills G."/>
            <person name="Bluhm B.H."/>
            <person name="Cannon C."/>
            <person name="Castanera R."/>
            <person name="Culley D.E."/>
            <person name="Daum C."/>
            <person name="Ezra D."/>
            <person name="Gonzalez J.B."/>
            <person name="Henrissat B."/>
            <person name="Kuo A."/>
            <person name="Liang C."/>
            <person name="Lipzen A."/>
            <person name="Lutzoni F."/>
            <person name="Magnuson J."/>
            <person name="Mondo S."/>
            <person name="Nolan M."/>
            <person name="Ohm R."/>
            <person name="Pangilinan J."/>
            <person name="Park H.-J.H."/>
            <person name="Ramirez L."/>
            <person name="Alfaro M."/>
            <person name="Sun H."/>
            <person name="Tritt A."/>
            <person name="Yoshinaga Y."/>
            <person name="Zwiers L.-H.L."/>
            <person name="Turgeon B.G."/>
            <person name="Goodwin S.B."/>
            <person name="Spatafora J.W."/>
            <person name="Crous P.W."/>
            <person name="Grigoriev I.V."/>
        </authorList>
    </citation>
    <scope>NUCLEOTIDE SEQUENCE [LARGE SCALE GENOMIC DNA]</scope>
    <source>
        <strain evidence="1 2">CBS 611.86</strain>
    </source>
</reference>
<dbReference type="Proteomes" id="UP000481861">
    <property type="component" value="Unassembled WGS sequence"/>
</dbReference>
<accession>A0A7C8IAC9</accession>
<dbReference type="EMBL" id="JAADJZ010000017">
    <property type="protein sequence ID" value="KAF2869130.1"/>
    <property type="molecule type" value="Genomic_DNA"/>
</dbReference>
<feature type="non-terminal residue" evidence="1">
    <location>
        <position position="103"/>
    </location>
</feature>
<sequence>IELDDDPAVVEAYIQYLYTRQVAFPSVAHDNWTYLASLYVLGEKFIDISFKNAVIDTMLDYHEERSSFPPYKAVKIIYEGTPLFSPARKLVLDMYAWRWNKIW</sequence>
<evidence type="ECO:0000313" key="1">
    <source>
        <dbReference type="EMBL" id="KAF2869130.1"/>
    </source>
</evidence>
<keyword evidence="2" id="KW-1185">Reference proteome</keyword>